<dbReference type="EMBL" id="FTOB01000001">
    <property type="protein sequence ID" value="SIS39762.1"/>
    <property type="molecule type" value="Genomic_DNA"/>
</dbReference>
<keyword evidence="2" id="KW-1185">Reference proteome</keyword>
<evidence type="ECO:0000313" key="2">
    <source>
        <dbReference type="Proteomes" id="UP000185728"/>
    </source>
</evidence>
<name>A0ABY1KIV6_9FLAO</name>
<sequence>MSRDEELKGRWSALVEKLSAQFADGDPLELDAIIYLVGVQELGQYHRKYKKDDKLDLMHIAICRLLEPYGYYEFDYFDEEGWPHYHVKEELPPLKAGEQAVLMKEAVVGYFLEKEYIV</sequence>
<dbReference type="RefSeq" id="WP_076453348.1">
    <property type="nucleotide sequence ID" value="NZ_FTOB01000001.1"/>
</dbReference>
<protein>
    <submittedName>
        <fullName evidence="1">Uncharacterized protein</fullName>
    </submittedName>
</protein>
<gene>
    <name evidence="1" type="ORF">SAMN05421766_101492</name>
</gene>
<accession>A0ABY1KIV6</accession>
<organism evidence="1 2">
    <name type="scientific">Zobellia uliginosa</name>
    <dbReference type="NCBI Taxonomy" id="143224"/>
    <lineage>
        <taxon>Bacteria</taxon>
        <taxon>Pseudomonadati</taxon>
        <taxon>Bacteroidota</taxon>
        <taxon>Flavobacteriia</taxon>
        <taxon>Flavobacteriales</taxon>
        <taxon>Flavobacteriaceae</taxon>
        <taxon>Zobellia</taxon>
    </lineage>
</organism>
<comment type="caution">
    <text evidence="1">The sequence shown here is derived from an EMBL/GenBank/DDBJ whole genome shotgun (WGS) entry which is preliminary data.</text>
</comment>
<dbReference type="Proteomes" id="UP000185728">
    <property type="component" value="Unassembled WGS sequence"/>
</dbReference>
<proteinExistence type="predicted"/>
<reference evidence="1 2" key="1">
    <citation type="submission" date="2017-01" db="EMBL/GenBank/DDBJ databases">
        <authorList>
            <person name="Varghese N."/>
            <person name="Submissions S."/>
        </authorList>
    </citation>
    <scope>NUCLEOTIDE SEQUENCE [LARGE SCALE GENOMIC DNA]</scope>
    <source>
        <strain evidence="1 2">DSM 2061</strain>
    </source>
</reference>
<evidence type="ECO:0000313" key="1">
    <source>
        <dbReference type="EMBL" id="SIS39762.1"/>
    </source>
</evidence>